<dbReference type="RefSeq" id="WP_162656889.1">
    <property type="nucleotide sequence ID" value="NZ_LR593887.1"/>
</dbReference>
<dbReference type="Gene3D" id="1.10.10.10">
    <property type="entry name" value="Winged helix-like DNA-binding domain superfamily/Winged helix DNA-binding domain"/>
    <property type="match status" value="1"/>
</dbReference>
<proteinExistence type="predicted"/>
<dbReference type="InterPro" id="IPR036388">
    <property type="entry name" value="WH-like_DNA-bd_sf"/>
</dbReference>
<keyword evidence="6" id="KW-1185">Reference proteome</keyword>
<reference evidence="5" key="1">
    <citation type="submission" date="2019-04" db="EMBL/GenBank/DDBJ databases">
        <authorList>
            <consortium name="Science for Life Laboratories"/>
        </authorList>
    </citation>
    <scope>NUCLEOTIDE SEQUENCE</scope>
    <source>
        <strain evidence="5">MBLW1</strain>
    </source>
</reference>
<dbReference type="InterPro" id="IPR011991">
    <property type="entry name" value="ArsR-like_HTH"/>
</dbReference>
<dbReference type="GO" id="GO:0003677">
    <property type="term" value="F:DNA binding"/>
    <property type="evidence" value="ECO:0007669"/>
    <property type="project" value="UniProtKB-KW"/>
</dbReference>
<dbReference type="PRINTS" id="PR00778">
    <property type="entry name" value="HTHARSR"/>
</dbReference>
<dbReference type="PANTHER" id="PTHR43132:SF2">
    <property type="entry name" value="ARSENICAL RESISTANCE OPERON REPRESSOR ARSR-RELATED"/>
    <property type="match status" value="1"/>
</dbReference>
<evidence type="ECO:0000313" key="5">
    <source>
        <dbReference type="EMBL" id="VIP01669.1"/>
    </source>
</evidence>
<dbReference type="InterPro" id="IPR051011">
    <property type="entry name" value="Metal_resp_trans_reg"/>
</dbReference>
<evidence type="ECO:0000313" key="6">
    <source>
        <dbReference type="Proteomes" id="UP000464378"/>
    </source>
</evidence>
<dbReference type="GO" id="GO:0003700">
    <property type="term" value="F:DNA-binding transcription factor activity"/>
    <property type="evidence" value="ECO:0007669"/>
    <property type="project" value="InterPro"/>
</dbReference>
<dbReference type="Pfam" id="PF01022">
    <property type="entry name" value="HTH_5"/>
    <property type="match status" value="1"/>
</dbReference>
<dbReference type="KEGG" id="tim:GMBLW1_22910"/>
<evidence type="ECO:0000259" key="4">
    <source>
        <dbReference type="PROSITE" id="PS50987"/>
    </source>
</evidence>
<dbReference type="InterPro" id="IPR036390">
    <property type="entry name" value="WH_DNA-bd_sf"/>
</dbReference>
<gene>
    <name evidence="5" type="ORF">GMBLW1_22910</name>
</gene>
<dbReference type="PROSITE" id="PS50987">
    <property type="entry name" value="HTH_ARSR_2"/>
    <property type="match status" value="1"/>
</dbReference>
<keyword evidence="2" id="KW-0238">DNA-binding</keyword>
<organism evidence="5">
    <name type="scientific">Tuwongella immobilis</name>
    <dbReference type="NCBI Taxonomy" id="692036"/>
    <lineage>
        <taxon>Bacteria</taxon>
        <taxon>Pseudomonadati</taxon>
        <taxon>Planctomycetota</taxon>
        <taxon>Planctomycetia</taxon>
        <taxon>Gemmatales</taxon>
        <taxon>Gemmataceae</taxon>
        <taxon>Tuwongella</taxon>
    </lineage>
</organism>
<dbReference type="CDD" id="cd00090">
    <property type="entry name" value="HTH_ARSR"/>
    <property type="match status" value="1"/>
</dbReference>
<dbReference type="NCBIfam" id="NF033788">
    <property type="entry name" value="HTH_metalloreg"/>
    <property type="match status" value="1"/>
</dbReference>
<dbReference type="EMBL" id="LR593887">
    <property type="protein sequence ID" value="VTR99095.1"/>
    <property type="molecule type" value="Genomic_DNA"/>
</dbReference>
<dbReference type="EMBL" id="LR586016">
    <property type="protein sequence ID" value="VIP01669.1"/>
    <property type="molecule type" value="Genomic_DNA"/>
</dbReference>
<dbReference type="PANTHER" id="PTHR43132">
    <property type="entry name" value="ARSENICAL RESISTANCE OPERON REPRESSOR ARSR-RELATED"/>
    <property type="match status" value="1"/>
</dbReference>
<evidence type="ECO:0000256" key="3">
    <source>
        <dbReference type="ARBA" id="ARBA00023163"/>
    </source>
</evidence>
<name>A0A6C2YKB2_9BACT</name>
<protein>
    <recommendedName>
        <fullName evidence="4">HTH arsR-type domain-containing protein</fullName>
    </recommendedName>
</protein>
<sequence length="123" mass="13291">MADESGSDPLQAELCAAKLAALAAPERLRILRLLRQRPHNVGEIGEALGIPLVNLSHHLSVLRQNQLVHWTKSGRFVTYELPAALIQQIDGTECLDLGCCQLQVPGLSGSTRSTDGGGDQRKE</sequence>
<keyword evidence="3" id="KW-0804">Transcription</keyword>
<feature type="domain" description="HTH arsR-type" evidence="4">
    <location>
        <begin position="7"/>
        <end position="101"/>
    </location>
</feature>
<dbReference type="SUPFAM" id="SSF46785">
    <property type="entry name" value="Winged helix' DNA-binding domain"/>
    <property type="match status" value="1"/>
</dbReference>
<dbReference type="AlphaFoldDB" id="A0A6C2YKB2"/>
<evidence type="ECO:0000256" key="2">
    <source>
        <dbReference type="ARBA" id="ARBA00023125"/>
    </source>
</evidence>
<dbReference type="InParanoid" id="A0A6C2YKB2"/>
<keyword evidence="1" id="KW-0805">Transcription regulation</keyword>
<evidence type="ECO:0000256" key="1">
    <source>
        <dbReference type="ARBA" id="ARBA00023015"/>
    </source>
</evidence>
<accession>A0A6C2YKB2</accession>
<dbReference type="InterPro" id="IPR001845">
    <property type="entry name" value="HTH_ArsR_DNA-bd_dom"/>
</dbReference>
<dbReference type="Proteomes" id="UP000464378">
    <property type="component" value="Chromosome"/>
</dbReference>
<dbReference type="SMART" id="SM00418">
    <property type="entry name" value="HTH_ARSR"/>
    <property type="match status" value="1"/>
</dbReference>